<accession>A0ABW4JZD5</accession>
<evidence type="ECO:0000259" key="1">
    <source>
        <dbReference type="Pfam" id="PF03551"/>
    </source>
</evidence>
<sequence>MFDYGELRHLLLLLIRDKPSHGYELIKDIEERFGGSYSPSPGVIYPTLTWLNDMGYADVTETTGGRKSYTITEAGQSFLEANGPVGEALLGRLGGGADGDSRNGPPLPILRAMENLKFALRLRLKDGEASRETIAAMAAVLDEATRKLETLE</sequence>
<evidence type="ECO:0000313" key="3">
    <source>
        <dbReference type="Proteomes" id="UP001597327"/>
    </source>
</evidence>
<dbReference type="InterPro" id="IPR005149">
    <property type="entry name" value="Tscrpt_reg_PadR_N"/>
</dbReference>
<dbReference type="Proteomes" id="UP001597327">
    <property type="component" value="Unassembled WGS sequence"/>
</dbReference>
<dbReference type="EMBL" id="JBHUFA010000004">
    <property type="protein sequence ID" value="MFD1696096.1"/>
    <property type="molecule type" value="Genomic_DNA"/>
</dbReference>
<dbReference type="Pfam" id="PF03551">
    <property type="entry name" value="PadR"/>
    <property type="match status" value="1"/>
</dbReference>
<organism evidence="2 3">
    <name type="scientific">Roseibium aestuarii</name>
    <dbReference type="NCBI Taxonomy" id="2600299"/>
    <lineage>
        <taxon>Bacteria</taxon>
        <taxon>Pseudomonadati</taxon>
        <taxon>Pseudomonadota</taxon>
        <taxon>Alphaproteobacteria</taxon>
        <taxon>Hyphomicrobiales</taxon>
        <taxon>Stappiaceae</taxon>
        <taxon>Roseibium</taxon>
    </lineage>
</organism>
<dbReference type="Gene3D" id="1.10.10.10">
    <property type="entry name" value="Winged helix-like DNA-binding domain superfamily/Winged helix DNA-binding domain"/>
    <property type="match status" value="1"/>
</dbReference>
<dbReference type="PANTHER" id="PTHR43252">
    <property type="entry name" value="TRANSCRIPTIONAL REGULATOR YQJI"/>
    <property type="match status" value="1"/>
</dbReference>
<protein>
    <submittedName>
        <fullName evidence="2">PadR family transcriptional regulator</fullName>
    </submittedName>
</protein>
<gene>
    <name evidence="2" type="ORF">ACFSC7_11265</name>
</gene>
<feature type="domain" description="Transcription regulator PadR N-terminal" evidence="1">
    <location>
        <begin position="11"/>
        <end position="80"/>
    </location>
</feature>
<name>A0ABW4JZD5_9HYPH</name>
<dbReference type="RefSeq" id="WP_208998786.1">
    <property type="nucleotide sequence ID" value="NZ_JBHUFA010000004.1"/>
</dbReference>
<dbReference type="PANTHER" id="PTHR43252:SF7">
    <property type="entry name" value="TRANSCRIPTIONAL REGULATOR YQJI"/>
    <property type="match status" value="1"/>
</dbReference>
<keyword evidence="3" id="KW-1185">Reference proteome</keyword>
<dbReference type="InterPro" id="IPR036388">
    <property type="entry name" value="WH-like_DNA-bd_sf"/>
</dbReference>
<reference evidence="3" key="1">
    <citation type="journal article" date="2019" name="Int. J. Syst. Evol. Microbiol.">
        <title>The Global Catalogue of Microorganisms (GCM) 10K type strain sequencing project: providing services to taxonomists for standard genome sequencing and annotation.</title>
        <authorList>
            <consortium name="The Broad Institute Genomics Platform"/>
            <consortium name="The Broad Institute Genome Sequencing Center for Infectious Disease"/>
            <person name="Wu L."/>
            <person name="Ma J."/>
        </authorList>
    </citation>
    <scope>NUCLEOTIDE SEQUENCE [LARGE SCALE GENOMIC DNA]</scope>
    <source>
        <strain evidence="3">JCM 3369</strain>
    </source>
</reference>
<dbReference type="SUPFAM" id="SSF46785">
    <property type="entry name" value="Winged helix' DNA-binding domain"/>
    <property type="match status" value="1"/>
</dbReference>
<dbReference type="InterPro" id="IPR036390">
    <property type="entry name" value="WH_DNA-bd_sf"/>
</dbReference>
<proteinExistence type="predicted"/>
<evidence type="ECO:0000313" key="2">
    <source>
        <dbReference type="EMBL" id="MFD1696096.1"/>
    </source>
</evidence>
<comment type="caution">
    <text evidence="2">The sequence shown here is derived from an EMBL/GenBank/DDBJ whole genome shotgun (WGS) entry which is preliminary data.</text>
</comment>